<feature type="transmembrane region" description="Helical" evidence="6">
    <location>
        <begin position="102"/>
        <end position="122"/>
    </location>
</feature>
<keyword evidence="5 6" id="KW-0472">Membrane</keyword>
<dbReference type="PANTHER" id="PTHR30250">
    <property type="entry name" value="PST FAMILY PREDICTED COLANIC ACID TRANSPORTER"/>
    <property type="match status" value="1"/>
</dbReference>
<evidence type="ECO:0000256" key="2">
    <source>
        <dbReference type="ARBA" id="ARBA00022475"/>
    </source>
</evidence>
<feature type="transmembrane region" description="Helical" evidence="6">
    <location>
        <begin position="163"/>
        <end position="182"/>
    </location>
</feature>
<feature type="transmembrane region" description="Helical" evidence="6">
    <location>
        <begin position="231"/>
        <end position="255"/>
    </location>
</feature>
<feature type="transmembrane region" description="Helical" evidence="6">
    <location>
        <begin position="365"/>
        <end position="385"/>
    </location>
</feature>
<dbReference type="EMBL" id="SPVI01000021">
    <property type="protein sequence ID" value="TFW40520.1"/>
    <property type="molecule type" value="Genomic_DNA"/>
</dbReference>
<proteinExistence type="predicted"/>
<dbReference type="AlphaFoldDB" id="A0A4Y9TAY6"/>
<feature type="transmembrane region" description="Helical" evidence="6">
    <location>
        <begin position="35"/>
        <end position="54"/>
    </location>
</feature>
<reference evidence="7 8" key="1">
    <citation type="submission" date="2019-03" db="EMBL/GenBank/DDBJ databases">
        <title>Biocontrol and xenobiotic degradation properties of endophytic Pseudomonas fluorescens strain BRZ63.</title>
        <authorList>
            <person name="Chlebek D.A."/>
            <person name="Pinski A."/>
            <person name="Zur J.P."/>
            <person name="Michalska J."/>
            <person name="Hupert-Kocurek K.T."/>
        </authorList>
    </citation>
    <scope>NUCLEOTIDE SEQUENCE [LARGE SCALE GENOMIC DNA]</scope>
    <source>
        <strain evidence="7 8">BRZ63</strain>
    </source>
</reference>
<dbReference type="RefSeq" id="WP_017527333.1">
    <property type="nucleotide sequence ID" value="NZ_SPVI01000021.1"/>
</dbReference>
<evidence type="ECO:0000256" key="3">
    <source>
        <dbReference type="ARBA" id="ARBA00022692"/>
    </source>
</evidence>
<feature type="transmembrane region" description="Helical" evidence="6">
    <location>
        <begin position="75"/>
        <end position="96"/>
    </location>
</feature>
<feature type="transmembrane region" description="Helical" evidence="6">
    <location>
        <begin position="276"/>
        <end position="292"/>
    </location>
</feature>
<sequence>MKAIQLLISSFGAAGATFLLQVILSRALDAASFGLVSYANAITITLGALAFSGVNSLLLRRVSRAPGEYAPSMRVAYVCLSINTLAAFAVSVLLLCGSGMDGFVAVALATGVAALAAQAIVITQGQLRSSPLRISVGQVLVPVFRIIAVAGVFYALTPSLANTAMALGVANVSCAMLCLMLMTRHGKQAALKVRSFLKDSVKYSLNGALNIAQLQIPISLLGLIYGSTYSGYLAICNTLLTALYIAPNTIFNTYLIKKYHALSGAEKNLPLQHARYSLGAGALVGIGLSVYSHDLVHLVFGGDYVYAAQVLQIAALSIGFRFFATPLGAALLSEEWVSKKIMVASVGVALQVGLFVVLMPFEANGIGASIVASECFIAVSYYILYKKSMRA</sequence>
<dbReference type="GO" id="GO:0005886">
    <property type="term" value="C:plasma membrane"/>
    <property type="evidence" value="ECO:0007669"/>
    <property type="project" value="UniProtKB-SubCell"/>
</dbReference>
<evidence type="ECO:0000256" key="5">
    <source>
        <dbReference type="ARBA" id="ARBA00023136"/>
    </source>
</evidence>
<accession>A0A4Y9TAY6</accession>
<gene>
    <name evidence="7" type="ORF">E4T65_25835</name>
</gene>
<evidence type="ECO:0000313" key="8">
    <source>
        <dbReference type="Proteomes" id="UP000297322"/>
    </source>
</evidence>
<keyword evidence="4 6" id="KW-1133">Transmembrane helix</keyword>
<name>A0A4Y9TAY6_PSEFL</name>
<dbReference type="InterPro" id="IPR050833">
    <property type="entry name" value="Poly_Biosynth_Transport"/>
</dbReference>
<comment type="caution">
    <text evidence="7">The sequence shown here is derived from an EMBL/GenBank/DDBJ whole genome shotgun (WGS) entry which is preliminary data.</text>
</comment>
<keyword evidence="3 6" id="KW-0812">Transmembrane</keyword>
<evidence type="ECO:0000256" key="1">
    <source>
        <dbReference type="ARBA" id="ARBA00004651"/>
    </source>
</evidence>
<dbReference type="Proteomes" id="UP000297322">
    <property type="component" value="Unassembled WGS sequence"/>
</dbReference>
<feature type="transmembrane region" description="Helical" evidence="6">
    <location>
        <begin position="341"/>
        <end position="359"/>
    </location>
</feature>
<organism evidence="7 8">
    <name type="scientific">Pseudomonas fluorescens</name>
    <dbReference type="NCBI Taxonomy" id="294"/>
    <lineage>
        <taxon>Bacteria</taxon>
        <taxon>Pseudomonadati</taxon>
        <taxon>Pseudomonadota</taxon>
        <taxon>Gammaproteobacteria</taxon>
        <taxon>Pseudomonadales</taxon>
        <taxon>Pseudomonadaceae</taxon>
        <taxon>Pseudomonas</taxon>
    </lineage>
</organism>
<feature type="transmembrane region" description="Helical" evidence="6">
    <location>
        <begin position="134"/>
        <end position="157"/>
    </location>
</feature>
<evidence type="ECO:0000256" key="4">
    <source>
        <dbReference type="ARBA" id="ARBA00022989"/>
    </source>
</evidence>
<feature type="transmembrane region" description="Helical" evidence="6">
    <location>
        <begin position="203"/>
        <end position="225"/>
    </location>
</feature>
<evidence type="ECO:0000256" key="6">
    <source>
        <dbReference type="SAM" id="Phobius"/>
    </source>
</evidence>
<feature type="transmembrane region" description="Helical" evidence="6">
    <location>
        <begin position="304"/>
        <end position="329"/>
    </location>
</feature>
<comment type="subcellular location">
    <subcellularLocation>
        <location evidence="1">Cell membrane</location>
        <topology evidence="1">Multi-pass membrane protein</topology>
    </subcellularLocation>
</comment>
<protein>
    <submittedName>
        <fullName evidence="7">Teichoic acid transporter</fullName>
    </submittedName>
</protein>
<evidence type="ECO:0000313" key="7">
    <source>
        <dbReference type="EMBL" id="TFW40520.1"/>
    </source>
</evidence>
<keyword evidence="2" id="KW-1003">Cell membrane</keyword>
<dbReference type="PANTHER" id="PTHR30250:SF11">
    <property type="entry name" value="O-ANTIGEN TRANSPORTER-RELATED"/>
    <property type="match status" value="1"/>
</dbReference>